<dbReference type="Pfam" id="PF18962">
    <property type="entry name" value="Por_Secre_tail"/>
    <property type="match status" value="1"/>
</dbReference>
<reference evidence="3 4" key="1">
    <citation type="submission" date="2017-06" db="EMBL/GenBank/DDBJ databases">
        <title>Novel microbial phyla capable of carbon fixation and sulfur reduction in deep-sea sediments.</title>
        <authorList>
            <person name="Huang J."/>
            <person name="Baker B."/>
            <person name="Wang Y."/>
        </authorList>
    </citation>
    <scope>NUCLEOTIDE SEQUENCE [LARGE SCALE GENOMIC DNA]</scope>
    <source>
        <strain evidence="3">B3_LCP</strain>
    </source>
</reference>
<dbReference type="EMBL" id="NJBN01000007">
    <property type="protein sequence ID" value="TKJ39696.1"/>
    <property type="molecule type" value="Genomic_DNA"/>
</dbReference>
<dbReference type="NCBIfam" id="TIGR04183">
    <property type="entry name" value="Por_Secre_tail"/>
    <property type="match status" value="1"/>
</dbReference>
<name>A0A532UXM5_UNCL8</name>
<proteinExistence type="predicted"/>
<feature type="chain" id="PRO_5021914644" description="Secretion system C-terminal sorting domain-containing protein" evidence="1">
    <location>
        <begin position="22"/>
        <end position="344"/>
    </location>
</feature>
<feature type="signal peptide" evidence="1">
    <location>
        <begin position="1"/>
        <end position="21"/>
    </location>
</feature>
<evidence type="ECO:0000313" key="3">
    <source>
        <dbReference type="EMBL" id="TKJ39696.1"/>
    </source>
</evidence>
<accession>A0A532UXM5</accession>
<evidence type="ECO:0000256" key="1">
    <source>
        <dbReference type="SAM" id="SignalP"/>
    </source>
</evidence>
<dbReference type="InterPro" id="IPR026444">
    <property type="entry name" value="Secre_tail"/>
</dbReference>
<keyword evidence="1" id="KW-0732">Signal</keyword>
<organism evidence="3 4">
    <name type="scientific">candidate division LCP-89 bacterium B3_LCP</name>
    <dbReference type="NCBI Taxonomy" id="2012998"/>
    <lineage>
        <taxon>Bacteria</taxon>
        <taxon>Pseudomonadati</taxon>
        <taxon>Bacteria division LCP-89</taxon>
    </lineage>
</organism>
<comment type="caution">
    <text evidence="3">The sequence shown here is derived from an EMBL/GenBank/DDBJ whole genome shotgun (WGS) entry which is preliminary data.</text>
</comment>
<evidence type="ECO:0000259" key="2">
    <source>
        <dbReference type="Pfam" id="PF18962"/>
    </source>
</evidence>
<sequence length="344" mass="37624">MLNRLRITIILSLLIASVSLGQITVNTSDLPIDPGTTIHRAGNTYNPVTVDPGASGPNQSWNFTSMSAPDSWDENWVTPASTPYAASYPNANHATWYSGTPDFYQYYETTASNHQYLGSAAGGTAVNITILELPNSFPMTYNDEWWGVTELDFGIPGNSQVDTTWGVVDAWGTVTDAMGSYSCLRLQMHIMSWTVVSGIPLSSLETWQYIYLTQNGEGQVFLISNIDETNPNFTTGYFHRTTGMTGIQELPGQINLPVEISLAPAYPNPFNPNTNFDFDLPKAGNVSLVIYDAQGSMIANLQDGWMMPGSYRAAFDAASLSSGNYFARLTVGNVQQTQKITLVK</sequence>
<dbReference type="Proteomes" id="UP000319619">
    <property type="component" value="Unassembled WGS sequence"/>
</dbReference>
<gene>
    <name evidence="3" type="ORF">CEE37_10475</name>
</gene>
<evidence type="ECO:0000313" key="4">
    <source>
        <dbReference type="Proteomes" id="UP000319619"/>
    </source>
</evidence>
<feature type="domain" description="Secretion system C-terminal sorting" evidence="2">
    <location>
        <begin position="266"/>
        <end position="340"/>
    </location>
</feature>
<dbReference type="AlphaFoldDB" id="A0A532UXM5"/>
<dbReference type="Gene3D" id="2.60.40.4070">
    <property type="match status" value="1"/>
</dbReference>
<protein>
    <recommendedName>
        <fullName evidence="2">Secretion system C-terminal sorting domain-containing protein</fullName>
    </recommendedName>
</protein>